<dbReference type="PANTHER" id="PTHR24422">
    <property type="entry name" value="CHEMOTAXIS PROTEIN METHYLTRANSFERASE"/>
    <property type="match status" value="1"/>
</dbReference>
<dbReference type="Proteomes" id="UP000468828">
    <property type="component" value="Unassembled WGS sequence"/>
</dbReference>
<dbReference type="PROSITE" id="PS50112">
    <property type="entry name" value="PAS"/>
    <property type="match status" value="3"/>
</dbReference>
<dbReference type="InterPro" id="IPR000700">
    <property type="entry name" value="PAS-assoc_C"/>
</dbReference>
<evidence type="ECO:0000256" key="1">
    <source>
        <dbReference type="PROSITE-ProRule" id="PRU00284"/>
    </source>
</evidence>
<keyword evidence="7" id="KW-1185">Reference proteome</keyword>
<reference evidence="6 8" key="2">
    <citation type="submission" date="2020-02" db="EMBL/GenBank/DDBJ databases">
        <title>The WGS of Modestobacter muralis DSM 100205.</title>
        <authorList>
            <person name="Jiang Z."/>
        </authorList>
    </citation>
    <scope>NUCLEOTIDE SEQUENCE [LARGE SCALE GENOMIC DNA]</scope>
    <source>
        <strain evidence="6 8">DSM 100205</strain>
    </source>
</reference>
<dbReference type="PROSITE" id="PS50113">
    <property type="entry name" value="PAC"/>
    <property type="match status" value="5"/>
</dbReference>
<feature type="domain" description="PAC" evidence="4">
    <location>
        <begin position="337"/>
        <end position="389"/>
    </location>
</feature>
<dbReference type="Pfam" id="PF08447">
    <property type="entry name" value="PAS_3"/>
    <property type="match status" value="3"/>
</dbReference>
<dbReference type="InterPro" id="IPR013655">
    <property type="entry name" value="PAS_fold_3"/>
</dbReference>
<feature type="domain" description="PAS" evidence="3">
    <location>
        <begin position="39"/>
        <end position="64"/>
    </location>
</feature>
<dbReference type="AlphaFoldDB" id="A0A6P0HBP2"/>
<evidence type="ECO:0000313" key="8">
    <source>
        <dbReference type="Proteomes" id="UP000471152"/>
    </source>
</evidence>
<dbReference type="PANTHER" id="PTHR24422:SF10">
    <property type="entry name" value="CHEMOTAXIS PROTEIN METHYLTRANSFERASE 2"/>
    <property type="match status" value="1"/>
</dbReference>
<feature type="domain" description="PAC" evidence="4">
    <location>
        <begin position="581"/>
        <end position="633"/>
    </location>
</feature>
<dbReference type="SMART" id="SM00086">
    <property type="entry name" value="PAC"/>
    <property type="match status" value="6"/>
</dbReference>
<dbReference type="Gene3D" id="1.10.287.950">
    <property type="entry name" value="Methyl-accepting chemotaxis protein"/>
    <property type="match status" value="1"/>
</dbReference>
<dbReference type="SMART" id="SM00283">
    <property type="entry name" value="MA"/>
    <property type="match status" value="1"/>
</dbReference>
<accession>A0A6P0HBP2</accession>
<feature type="domain" description="PAC" evidence="4">
    <location>
        <begin position="212"/>
        <end position="267"/>
    </location>
</feature>
<evidence type="ECO:0000259" key="4">
    <source>
        <dbReference type="PROSITE" id="PS50113"/>
    </source>
</evidence>
<comment type="caution">
    <text evidence="6">The sequence shown here is derived from an EMBL/GenBank/DDBJ whole genome shotgun (WGS) entry which is preliminary data.</text>
</comment>
<dbReference type="InterPro" id="IPR000014">
    <property type="entry name" value="PAS"/>
</dbReference>
<evidence type="ECO:0000313" key="7">
    <source>
        <dbReference type="Proteomes" id="UP000468828"/>
    </source>
</evidence>
<evidence type="ECO:0000313" key="5">
    <source>
        <dbReference type="EMBL" id="NEK96274.1"/>
    </source>
</evidence>
<dbReference type="NCBIfam" id="TIGR00229">
    <property type="entry name" value="sensory_box"/>
    <property type="match status" value="6"/>
</dbReference>
<dbReference type="EMBL" id="JAAGWH010000059">
    <property type="protein sequence ID" value="NEK96274.1"/>
    <property type="molecule type" value="Genomic_DNA"/>
</dbReference>
<dbReference type="InterPro" id="IPR001610">
    <property type="entry name" value="PAC"/>
</dbReference>
<keyword evidence="1" id="KW-0807">Transducer</keyword>
<reference evidence="5 7" key="1">
    <citation type="submission" date="2020-01" db="EMBL/GenBank/DDBJ databases">
        <title>the WGS Modestobacter muralis CPCC 204518.</title>
        <authorList>
            <person name="Jiang Z."/>
        </authorList>
    </citation>
    <scope>NUCLEOTIDE SEQUENCE [LARGE SCALE GENOMIC DNA]</scope>
    <source>
        <strain evidence="5 7">DSM 100205</strain>
    </source>
</reference>
<dbReference type="InterPro" id="IPR035965">
    <property type="entry name" value="PAS-like_dom_sf"/>
</dbReference>
<dbReference type="GO" id="GO:0007165">
    <property type="term" value="P:signal transduction"/>
    <property type="evidence" value="ECO:0007669"/>
    <property type="project" value="UniProtKB-KW"/>
</dbReference>
<gene>
    <name evidence="6" type="ORF">G3R41_19850</name>
    <name evidence="5" type="ORF">GCU67_19200</name>
</gene>
<protein>
    <submittedName>
        <fullName evidence="6">PAS domain S-box protein</fullName>
    </submittedName>
</protein>
<dbReference type="CDD" id="cd00130">
    <property type="entry name" value="PAS"/>
    <property type="match status" value="6"/>
</dbReference>
<sequence>MPDRPAPASSPAVPDDVLELRRIALAMRESSAMVELALDGTVLTANQHYLDVMGYSAAELIGRNHRMVCDPVHAASADYAAFWERMAAGEIDAGVVVKRMGKGGREVWLRGSYIPMPDATGQPVKVVVLATDITEGKVAALERQSQAVALDRSQAVIEFTLDGTVLSANSNFLDAMGYTLAEVRGKHHRMFVEPAVAASAEYAEFWQRLGTGQFEGGVYKRLAKGGREVWLQATYNPILDDEGHPVKVVKFASDITVARLADVESRGKVAAIDRAQAVIEFKTDGTVLGANANFLETMGYALHEVVGKHHRVFCEPTLASSQEYEEFWARLGAGAYEAGEFKRLAKDGREVWLQATYNPILDDTGRPIKIVKFASDITDAKFAGAEARGKVAAIERAQAVIEFDLTGRVLTANQNFVDTMGWPLNEIRGKHHRMFCDATYAASDEYAEFWQRLGQGHYESGEFKRRDKDGREVWLQATYNPILDDAGRVLKVVKFATDVTRAKRQNAEFTGKVAAIERAQAVIEFDLDGTILTANGNFLDALGYTLSEVQGKHHRVFCDPAYTATQEYRDFWEKLGSGDFHTGEYRRLHKSGRDVWIQATYNPILDDTGRPFKVVNFATDVTTAKLRSAEIEARVNAVDRAQAVIEFDLEGNVLAANDNFLRTMGYSRREVLGHHHSEFCTDDHIRSPEYRDFWIRLADGEVLAGRFHRKGKYGRDVHIQATYNPILDLTGKPFKVVKFAYDVTAEVERERRIALGTRDMTASVQHLSTSIEDIARSSQTATGLAAETQDNARQGVEALRASLEAIALIQKSSNSITEIVRVMGEIANQTNLLAFNASIEAARAGEHGVGFSIVAGEVRKLAERSFEASQQIGKLIEESAERVAQGSEVSKRAENAFERIVSSVTRTNETILSISESTQLQQEASREVDELIAQLASAG</sequence>
<dbReference type="InterPro" id="IPR013656">
    <property type="entry name" value="PAS_4"/>
</dbReference>
<dbReference type="EMBL" id="JAAGWB010000061">
    <property type="protein sequence ID" value="NEN53162.1"/>
    <property type="molecule type" value="Genomic_DNA"/>
</dbReference>
<dbReference type="Gene3D" id="3.30.450.20">
    <property type="entry name" value="PAS domain"/>
    <property type="match status" value="6"/>
</dbReference>
<dbReference type="RefSeq" id="WP_163612963.1">
    <property type="nucleotide sequence ID" value="NZ_JAAGWB010000061.1"/>
</dbReference>
<dbReference type="SUPFAM" id="SSF58104">
    <property type="entry name" value="Methyl-accepting chemotaxis protein (MCP) signaling domain"/>
    <property type="match status" value="1"/>
</dbReference>
<evidence type="ECO:0000259" key="2">
    <source>
        <dbReference type="PROSITE" id="PS50111"/>
    </source>
</evidence>
<feature type="domain" description="PAC" evidence="4">
    <location>
        <begin position="459"/>
        <end position="511"/>
    </location>
</feature>
<evidence type="ECO:0000313" key="6">
    <source>
        <dbReference type="EMBL" id="NEN53162.1"/>
    </source>
</evidence>
<feature type="domain" description="PAS" evidence="3">
    <location>
        <begin position="522"/>
        <end position="552"/>
    </location>
</feature>
<dbReference type="SUPFAM" id="SSF55785">
    <property type="entry name" value="PYP-like sensor domain (PAS domain)"/>
    <property type="match status" value="6"/>
</dbReference>
<dbReference type="PROSITE" id="PS50111">
    <property type="entry name" value="CHEMOTAXIS_TRANSDUC_2"/>
    <property type="match status" value="1"/>
</dbReference>
<dbReference type="Pfam" id="PF00015">
    <property type="entry name" value="MCPsignal"/>
    <property type="match status" value="1"/>
</dbReference>
<feature type="domain" description="PAC" evidence="4">
    <location>
        <begin position="91"/>
        <end position="145"/>
    </location>
</feature>
<feature type="domain" description="Methyl-accepting transducer" evidence="2">
    <location>
        <begin position="759"/>
        <end position="939"/>
    </location>
</feature>
<dbReference type="InterPro" id="IPR050903">
    <property type="entry name" value="Bact_Chemotaxis_MeTrfase"/>
</dbReference>
<dbReference type="Proteomes" id="UP000471152">
    <property type="component" value="Unassembled WGS sequence"/>
</dbReference>
<feature type="domain" description="PAS" evidence="3">
    <location>
        <begin position="644"/>
        <end position="673"/>
    </location>
</feature>
<dbReference type="Pfam" id="PF08448">
    <property type="entry name" value="PAS_4"/>
    <property type="match status" value="3"/>
</dbReference>
<dbReference type="SMART" id="SM00091">
    <property type="entry name" value="PAS"/>
    <property type="match status" value="6"/>
</dbReference>
<dbReference type="InterPro" id="IPR004089">
    <property type="entry name" value="MCPsignal_dom"/>
</dbReference>
<name>A0A6P0HBP2_9ACTN</name>
<dbReference type="GO" id="GO:0016020">
    <property type="term" value="C:membrane"/>
    <property type="evidence" value="ECO:0007669"/>
    <property type="project" value="InterPro"/>
</dbReference>
<dbReference type="CDD" id="cd11386">
    <property type="entry name" value="MCP_signal"/>
    <property type="match status" value="1"/>
</dbReference>
<evidence type="ECO:0000259" key="3">
    <source>
        <dbReference type="PROSITE" id="PS50112"/>
    </source>
</evidence>
<proteinExistence type="predicted"/>
<organism evidence="6 8">
    <name type="scientific">Modestobacter muralis</name>
    <dbReference type="NCBI Taxonomy" id="1608614"/>
    <lineage>
        <taxon>Bacteria</taxon>
        <taxon>Bacillati</taxon>
        <taxon>Actinomycetota</taxon>
        <taxon>Actinomycetes</taxon>
        <taxon>Geodermatophilales</taxon>
        <taxon>Geodermatophilaceae</taxon>
        <taxon>Modestobacter</taxon>
    </lineage>
</organism>